<dbReference type="Pfam" id="PF00294">
    <property type="entry name" value="PfkB"/>
    <property type="match status" value="1"/>
</dbReference>
<dbReference type="EMBL" id="JFKB01000016">
    <property type="protein sequence ID" value="OSQ45252.1"/>
    <property type="molecule type" value="Genomic_DNA"/>
</dbReference>
<gene>
    <name evidence="4" type="ORF">TALK_18265</name>
</gene>
<dbReference type="GO" id="GO:0016301">
    <property type="term" value="F:kinase activity"/>
    <property type="evidence" value="ECO:0007669"/>
    <property type="project" value="UniProtKB-KW"/>
</dbReference>
<dbReference type="STRING" id="1293890.TALK_18265"/>
<feature type="domain" description="Carbohydrate kinase PfkB" evidence="3">
    <location>
        <begin position="7"/>
        <end position="295"/>
    </location>
</feature>
<dbReference type="CDD" id="cd01941">
    <property type="entry name" value="YeiC_kinase_like"/>
    <property type="match status" value="1"/>
</dbReference>
<proteinExistence type="predicted"/>
<reference evidence="4 5" key="1">
    <citation type="submission" date="2014-03" db="EMBL/GenBank/DDBJ databases">
        <title>The draft genome sequence of Thalassospira alkalitolerans JCM 18968.</title>
        <authorList>
            <person name="Lai Q."/>
            <person name="Shao Z."/>
        </authorList>
    </citation>
    <scope>NUCLEOTIDE SEQUENCE [LARGE SCALE GENOMIC DNA]</scope>
    <source>
        <strain evidence="4 5">JCM 18968</strain>
    </source>
</reference>
<dbReference type="InterPro" id="IPR002173">
    <property type="entry name" value="Carboh/pur_kinase_PfkB_CS"/>
</dbReference>
<dbReference type="AlphaFoldDB" id="A0A1Y2L863"/>
<dbReference type="GO" id="GO:0005829">
    <property type="term" value="C:cytosol"/>
    <property type="evidence" value="ECO:0007669"/>
    <property type="project" value="TreeGrafter"/>
</dbReference>
<dbReference type="PANTHER" id="PTHR10584">
    <property type="entry name" value="SUGAR KINASE"/>
    <property type="match status" value="1"/>
</dbReference>
<dbReference type="RefSeq" id="WP_085620591.1">
    <property type="nucleotide sequence ID" value="NZ_JBLXAE010000003.1"/>
</dbReference>
<evidence type="ECO:0000256" key="2">
    <source>
        <dbReference type="ARBA" id="ARBA00022777"/>
    </source>
</evidence>
<name>A0A1Y2L863_9PROT</name>
<dbReference type="PROSITE" id="PS00584">
    <property type="entry name" value="PFKB_KINASES_2"/>
    <property type="match status" value="1"/>
</dbReference>
<dbReference type="OrthoDB" id="9806249at2"/>
<sequence>MIKPSANILCLGAAHFDRTLQCTETFVPAASNPVRTLHHKPGGVSRNIAVHLRLLGCNVAILSAVGDDGDGDQIVQSLSELGIDTRQIRKIPGGHTAGYTAILDETGELALGLMDAEVYDRLTPDFLAGQLGNLRCWPWWMVDVNLPMETLDWLADQKQTSKFCAATVSPSKAARLKPVLGRIDLLIANRAETKVLTGIEINEISDAPKAVMALRQHGIKHMVITLGAMGVVSADDTEMAFWRPLPTKVVDVNGAGDAFYSGFLSTFRKPGAAFDDAIATGLAMASLTAETQGTTVWNLDLKSVRKRALTAAKETI</sequence>
<organism evidence="4 5">
    <name type="scientific">Thalassospira alkalitolerans</name>
    <dbReference type="NCBI Taxonomy" id="1293890"/>
    <lineage>
        <taxon>Bacteria</taxon>
        <taxon>Pseudomonadati</taxon>
        <taxon>Pseudomonadota</taxon>
        <taxon>Alphaproteobacteria</taxon>
        <taxon>Rhodospirillales</taxon>
        <taxon>Thalassospiraceae</taxon>
        <taxon>Thalassospira</taxon>
    </lineage>
</organism>
<keyword evidence="5" id="KW-1185">Reference proteome</keyword>
<protein>
    <recommendedName>
        <fullName evidence="3">Carbohydrate kinase PfkB domain-containing protein</fullName>
    </recommendedName>
</protein>
<dbReference type="Proteomes" id="UP000193396">
    <property type="component" value="Unassembled WGS sequence"/>
</dbReference>
<dbReference type="PANTHER" id="PTHR10584:SF166">
    <property type="entry name" value="RIBOKINASE"/>
    <property type="match status" value="1"/>
</dbReference>
<evidence type="ECO:0000259" key="3">
    <source>
        <dbReference type="Pfam" id="PF00294"/>
    </source>
</evidence>
<evidence type="ECO:0000256" key="1">
    <source>
        <dbReference type="ARBA" id="ARBA00022679"/>
    </source>
</evidence>
<evidence type="ECO:0000313" key="4">
    <source>
        <dbReference type="EMBL" id="OSQ45252.1"/>
    </source>
</evidence>
<dbReference type="Gene3D" id="3.40.1190.20">
    <property type="match status" value="1"/>
</dbReference>
<dbReference type="InterPro" id="IPR029056">
    <property type="entry name" value="Ribokinase-like"/>
</dbReference>
<keyword evidence="1" id="KW-0808">Transferase</keyword>
<accession>A0A1Y2L863</accession>
<evidence type="ECO:0000313" key="5">
    <source>
        <dbReference type="Proteomes" id="UP000193396"/>
    </source>
</evidence>
<dbReference type="SUPFAM" id="SSF53613">
    <property type="entry name" value="Ribokinase-like"/>
    <property type="match status" value="1"/>
</dbReference>
<comment type="caution">
    <text evidence="4">The sequence shown here is derived from an EMBL/GenBank/DDBJ whole genome shotgun (WGS) entry which is preliminary data.</text>
</comment>
<keyword evidence="2" id="KW-0418">Kinase</keyword>
<dbReference type="InterPro" id="IPR011611">
    <property type="entry name" value="PfkB_dom"/>
</dbReference>